<gene>
    <name evidence="3" type="ORF">CEK71_02390</name>
</gene>
<dbReference type="AlphaFoldDB" id="A0A1Z4BUM0"/>
<keyword evidence="4" id="KW-1185">Reference proteome</keyword>
<feature type="compositionally biased region" description="Pro residues" evidence="1">
    <location>
        <begin position="102"/>
        <end position="113"/>
    </location>
</feature>
<sequence length="113" mass="12437">MKKTLISLLFALGLPLVAVAGGMGGPGGPEGDQNFKQHHAEKIAAMAKELGLTTEQQSKVDAIFEQQHTKFQAIHEETKTRLQAVLTPEQLKKFDNMHPPRHMMPPPPPPKPE</sequence>
<accession>A0A1Z4BUM0</accession>
<dbReference type="OrthoDB" id="5571760at2"/>
<proteinExistence type="predicted"/>
<dbReference type="RefSeq" id="WP_088617888.1">
    <property type="nucleotide sequence ID" value="NZ_CP022129.1"/>
</dbReference>
<evidence type="ECO:0008006" key="5">
    <source>
        <dbReference type="Google" id="ProtNLM"/>
    </source>
</evidence>
<evidence type="ECO:0000256" key="1">
    <source>
        <dbReference type="SAM" id="MobiDB-lite"/>
    </source>
</evidence>
<dbReference type="EMBL" id="CP022129">
    <property type="protein sequence ID" value="ASF45005.1"/>
    <property type="molecule type" value="Genomic_DNA"/>
</dbReference>
<keyword evidence="2" id="KW-0732">Signal</keyword>
<name>A0A1Z4BUM0_9GAMM</name>
<dbReference type="KEGG" id="mpsy:CEK71_02390"/>
<evidence type="ECO:0000313" key="4">
    <source>
        <dbReference type="Proteomes" id="UP000197019"/>
    </source>
</evidence>
<dbReference type="Proteomes" id="UP000197019">
    <property type="component" value="Chromosome"/>
</dbReference>
<evidence type="ECO:0000313" key="3">
    <source>
        <dbReference type="EMBL" id="ASF45005.1"/>
    </source>
</evidence>
<protein>
    <recommendedName>
        <fullName evidence="5">Zinc resistance-associated protein</fullName>
    </recommendedName>
</protein>
<organism evidence="3 4">
    <name type="scientific">Methylovulum psychrotolerans</name>
    <dbReference type="NCBI Taxonomy" id="1704499"/>
    <lineage>
        <taxon>Bacteria</taxon>
        <taxon>Pseudomonadati</taxon>
        <taxon>Pseudomonadota</taxon>
        <taxon>Gammaproteobacteria</taxon>
        <taxon>Methylococcales</taxon>
        <taxon>Methylococcaceae</taxon>
        <taxon>Methylovulum</taxon>
    </lineage>
</organism>
<reference evidence="3 4" key="1">
    <citation type="submission" date="2017-06" db="EMBL/GenBank/DDBJ databases">
        <title>Genome Sequencing of the methanotroph Methylovulum psychrotolerants str. HV10-M2 isolated from a high-altitude environment.</title>
        <authorList>
            <person name="Mateos-Rivera A."/>
        </authorList>
    </citation>
    <scope>NUCLEOTIDE SEQUENCE [LARGE SCALE GENOMIC DNA]</scope>
    <source>
        <strain evidence="3 4">HV10_M2</strain>
    </source>
</reference>
<dbReference type="Gene3D" id="1.20.120.1490">
    <property type="match status" value="1"/>
</dbReference>
<evidence type="ECO:0000256" key="2">
    <source>
        <dbReference type="SAM" id="SignalP"/>
    </source>
</evidence>
<feature type="signal peptide" evidence="2">
    <location>
        <begin position="1"/>
        <end position="20"/>
    </location>
</feature>
<feature type="region of interest" description="Disordered" evidence="1">
    <location>
        <begin position="90"/>
        <end position="113"/>
    </location>
</feature>
<feature type="chain" id="PRO_5013323442" description="Zinc resistance-associated protein" evidence="2">
    <location>
        <begin position="21"/>
        <end position="113"/>
    </location>
</feature>